<protein>
    <submittedName>
        <fullName evidence="1">Uncharacterized protein</fullName>
    </submittedName>
</protein>
<evidence type="ECO:0000313" key="2">
    <source>
        <dbReference type="Proteomes" id="UP000635665"/>
    </source>
</evidence>
<name>A0ABS0TJD4_9FLAO</name>
<accession>A0ABS0TJD4</accession>
<dbReference type="RefSeq" id="WP_198639327.1">
    <property type="nucleotide sequence ID" value="NZ_JAEHNY010000014.1"/>
</dbReference>
<organism evidence="1 2">
    <name type="scientific">Salegentibacter maritimus</name>
    <dbReference type="NCBI Taxonomy" id="2794347"/>
    <lineage>
        <taxon>Bacteria</taxon>
        <taxon>Pseudomonadati</taxon>
        <taxon>Bacteroidota</taxon>
        <taxon>Flavobacteriia</taxon>
        <taxon>Flavobacteriales</taxon>
        <taxon>Flavobacteriaceae</taxon>
        <taxon>Salegentibacter</taxon>
    </lineage>
</organism>
<keyword evidence="2" id="KW-1185">Reference proteome</keyword>
<dbReference type="EMBL" id="JAEHNY010000014">
    <property type="protein sequence ID" value="MBI6121175.1"/>
    <property type="molecule type" value="Genomic_DNA"/>
</dbReference>
<comment type="caution">
    <text evidence="1">The sequence shown here is derived from an EMBL/GenBank/DDBJ whole genome shotgun (WGS) entry which is preliminary data.</text>
</comment>
<gene>
    <name evidence="1" type="ORF">I6U50_14205</name>
</gene>
<proteinExistence type="predicted"/>
<evidence type="ECO:0000313" key="1">
    <source>
        <dbReference type="EMBL" id="MBI6121175.1"/>
    </source>
</evidence>
<sequence length="322" mass="38186">MSVLDDNIQSIISEIEFELTKLLDERSKIEAFLQQEYHLEFQDVSPNLSRQVEERNAVIKVLGRGKKEKPYTIEPINDWGKIKGDIQARNISIKRRVIAKINQLYLLNEYDIVKVESVAEKLLSKIKLEKLKFSEQVRRNVLSVPNSHHYKELLKLNFILLEEIDFFLNKTLEENNKKFQAIRLQNSKIVPYSVFGNNLQISKNLYAWLKIYFVPENIELYDFLLIFNPHNSRISRRINLKGGRLADYAFLILELESLFIPELIANRGNYHNWWCERFYFNDKKKTKDDISKLLNKLNNQEIQPKFQLEIKELITELKLIPS</sequence>
<dbReference type="Proteomes" id="UP000635665">
    <property type="component" value="Unassembled WGS sequence"/>
</dbReference>
<reference evidence="1 2" key="1">
    <citation type="submission" date="2020-12" db="EMBL/GenBank/DDBJ databases">
        <title>Salegentibacter orientalis sp. nov., isolated from costal sediment.</title>
        <authorList>
            <person name="Lian F.-B."/>
        </authorList>
    </citation>
    <scope>NUCLEOTIDE SEQUENCE [LARGE SCALE GENOMIC DNA]</scope>
    <source>
        <strain evidence="1 2">F60176</strain>
    </source>
</reference>